<dbReference type="PANTHER" id="PTHR14971">
    <property type="entry name" value="VESICULAR, OVEREXPRESSED IN CANCER, PROSURVIVAL PROTEIN 1"/>
    <property type="match status" value="1"/>
</dbReference>
<keyword evidence="9 18" id="KW-0472">Membrane</keyword>
<evidence type="ECO:0000256" key="17">
    <source>
        <dbReference type="SAM" id="MobiDB-lite"/>
    </source>
</evidence>
<dbReference type="PANTHER" id="PTHR14971:SF2">
    <property type="entry name" value="VESICULAR, OVEREXPRESSED IN CANCER, PROSURVIVAL PROTEIN 1"/>
    <property type="match status" value="1"/>
</dbReference>
<dbReference type="InterPro" id="IPR026229">
    <property type="entry name" value="VOPP1"/>
</dbReference>
<feature type="region of interest" description="Disordered" evidence="17">
    <location>
        <begin position="313"/>
        <end position="350"/>
    </location>
</feature>
<dbReference type="AlphaFoldDB" id="A0A0K8UNM1"/>
<reference evidence="20" key="1">
    <citation type="submission" date="2015-06" db="EMBL/GenBank/DDBJ databases">
        <authorList>
            <person name="Hoefler B.C."/>
            <person name="Straight P.D."/>
        </authorList>
    </citation>
    <scope>NUCLEOTIDE SEQUENCE</scope>
</reference>
<evidence type="ECO:0000256" key="10">
    <source>
        <dbReference type="ARBA" id="ARBA00023163"/>
    </source>
</evidence>
<keyword evidence="11" id="KW-0458">Lysosome</keyword>
<feature type="signal peptide" evidence="19">
    <location>
        <begin position="1"/>
        <end position="21"/>
    </location>
</feature>
<evidence type="ECO:0000256" key="15">
    <source>
        <dbReference type="ARBA" id="ARBA00035715"/>
    </source>
</evidence>
<evidence type="ECO:0000313" key="20">
    <source>
        <dbReference type="EMBL" id="JAI28113.1"/>
    </source>
</evidence>
<evidence type="ECO:0000256" key="6">
    <source>
        <dbReference type="ARBA" id="ARBA00022753"/>
    </source>
</evidence>
<feature type="compositionally biased region" description="Polar residues" evidence="17">
    <location>
        <begin position="313"/>
        <end position="335"/>
    </location>
</feature>
<evidence type="ECO:0000256" key="8">
    <source>
        <dbReference type="ARBA" id="ARBA00023015"/>
    </source>
</evidence>
<evidence type="ECO:0000256" key="18">
    <source>
        <dbReference type="SAM" id="Phobius"/>
    </source>
</evidence>
<evidence type="ECO:0000256" key="12">
    <source>
        <dbReference type="ARBA" id="ARBA00023329"/>
    </source>
</evidence>
<feature type="region of interest" description="Disordered" evidence="17">
    <location>
        <begin position="759"/>
        <end position="793"/>
    </location>
</feature>
<keyword evidence="10" id="KW-0804">Transcription</keyword>
<feature type="compositionally biased region" description="Low complexity" evidence="17">
    <location>
        <begin position="769"/>
        <end position="781"/>
    </location>
</feature>
<evidence type="ECO:0000256" key="13">
    <source>
        <dbReference type="ARBA" id="ARBA00035628"/>
    </source>
</evidence>
<sequence>MLLIPAILMFNIFRMPNLVHARFCEGGHYCSLPRECCTQGCCPPYQSGPRSLPPSSEHVLNLFFISHWFFWCLVVAIMLALLCAYSLWKKRRTLCGWGFTDHRAQSEGDSAGSCYAPPQYSRCNSFHHPPPPYTEVTSKPDLYPLVFTCNSDNTKTGSSYLMVQYFRNYIVRPIGSLSAASTIDSLSSSFICNINEANTLVPPPYSRAASPETGFNSHFPQDFLIPRSASQLVYASGGNGGNNNMGMHDINSGMVTQQIFKQNRAPHFTVVALNGSVGGNENDVDIENTSNSTTPYSTILQTSVVEQFNFNEKSVENNSNRSISNQNGNHADNGNGSVAKSNRSSGSASNFSGGCIPKGFIQSQSEQQFRYFNNSSSSISDIFINNNSVDRFDNGSNANGSKSFEVINFDENGVKPQHTLATDLKSFTTQAHSSNHGTTVIVNNGYIKSNQLHHTSTFPTQLVINTSILNPTYKSCDSVAGFNGATNDLSETELKDINLLRQSLETCYNFLEKQQQKPQTSVNNTESPSFPVNKNLNKYIPDDLTNYTTSDNCSDVSSIANACIPSSPPQATSPTGEVKDILNQIRQWQEEISCEDLLLHMRPALRHTLSSPSNTPVGMVKTSNAYTQRKLQRNSVACCEIQSNSSLNCSNNPKFAKTTVHLATTPLDKAKATITAKAQNTQRSPNVTENLLKRPTTLHQNKIKHFIPKSNKALYIPMIPSATSSNSSKFPLKSPVNSIVGAKFFASRGGKMRKIFISRSAPSTPGTALPLKPLSDDSPLLPEHDEDPETDQN</sequence>
<comment type="similarity">
    <text evidence="3">Belongs to the VOPP1/ECOP family.</text>
</comment>
<evidence type="ECO:0000256" key="7">
    <source>
        <dbReference type="ARBA" id="ARBA00022989"/>
    </source>
</evidence>
<evidence type="ECO:0000256" key="16">
    <source>
        <dbReference type="ARBA" id="ARBA00046288"/>
    </source>
</evidence>
<comment type="subcellular location">
    <subcellularLocation>
        <location evidence="1">Cytoplasmic vesicle membrane</location>
    </subcellularLocation>
    <subcellularLocation>
        <location evidence="16">Endomembrane system</location>
        <topology evidence="16">Single-pass type I membrane protein</topology>
    </subcellularLocation>
    <subcellularLocation>
        <location evidence="13">Late endosome membrane</location>
        <topology evidence="13">Single-pass membrane protein</topology>
    </subcellularLocation>
    <subcellularLocation>
        <location evidence="2">Lysosome membrane</location>
    </subcellularLocation>
</comment>
<organism evidence="20">
    <name type="scientific">Bactrocera latifrons</name>
    <name type="common">Malaysian fruit fly</name>
    <name type="synonym">Chaetodacus latifrons</name>
    <dbReference type="NCBI Taxonomy" id="174628"/>
    <lineage>
        <taxon>Eukaryota</taxon>
        <taxon>Metazoa</taxon>
        <taxon>Ecdysozoa</taxon>
        <taxon>Arthropoda</taxon>
        <taxon>Hexapoda</taxon>
        <taxon>Insecta</taxon>
        <taxon>Pterygota</taxon>
        <taxon>Neoptera</taxon>
        <taxon>Endopterygota</taxon>
        <taxon>Diptera</taxon>
        <taxon>Brachycera</taxon>
        <taxon>Muscomorpha</taxon>
        <taxon>Tephritoidea</taxon>
        <taxon>Tephritidae</taxon>
        <taxon>Bactrocera</taxon>
        <taxon>Bactrocera</taxon>
    </lineage>
</organism>
<gene>
    <name evidence="20" type="ORF">c1_g1_i1</name>
</gene>
<evidence type="ECO:0000256" key="2">
    <source>
        <dbReference type="ARBA" id="ARBA00004656"/>
    </source>
</evidence>
<keyword evidence="5 19" id="KW-0732">Signal</keyword>
<name>A0A0K8UNM1_BACLA</name>
<evidence type="ECO:0000256" key="11">
    <source>
        <dbReference type="ARBA" id="ARBA00023228"/>
    </source>
</evidence>
<keyword evidence="4 18" id="KW-0812">Transmembrane</keyword>
<evidence type="ECO:0000256" key="5">
    <source>
        <dbReference type="ARBA" id="ARBA00022729"/>
    </source>
</evidence>
<feature type="compositionally biased region" description="Acidic residues" evidence="17">
    <location>
        <begin position="784"/>
        <end position="793"/>
    </location>
</feature>
<keyword evidence="12" id="KW-0968">Cytoplasmic vesicle</keyword>
<accession>A0A0K8UNM1</accession>
<keyword evidence="6" id="KW-0967">Endosome</keyword>
<feature type="region of interest" description="Disordered" evidence="17">
    <location>
        <begin position="515"/>
        <end position="534"/>
    </location>
</feature>
<dbReference type="EMBL" id="GDHF01024201">
    <property type="protein sequence ID" value="JAI28113.1"/>
    <property type="molecule type" value="Transcribed_RNA"/>
</dbReference>
<evidence type="ECO:0000256" key="3">
    <source>
        <dbReference type="ARBA" id="ARBA00006655"/>
    </source>
</evidence>
<evidence type="ECO:0000256" key="4">
    <source>
        <dbReference type="ARBA" id="ARBA00022692"/>
    </source>
</evidence>
<feature type="chain" id="PRO_5005521228" description="WW domain binding protein VOPP1" evidence="19">
    <location>
        <begin position="22"/>
        <end position="793"/>
    </location>
</feature>
<dbReference type="GO" id="GO:0005765">
    <property type="term" value="C:lysosomal membrane"/>
    <property type="evidence" value="ECO:0007669"/>
    <property type="project" value="UniProtKB-SubCell"/>
</dbReference>
<keyword evidence="8" id="KW-0805">Transcription regulation</keyword>
<dbReference type="GO" id="GO:0031902">
    <property type="term" value="C:late endosome membrane"/>
    <property type="evidence" value="ECO:0007669"/>
    <property type="project" value="UniProtKB-SubCell"/>
</dbReference>
<feature type="compositionally biased region" description="Low complexity" evidence="17">
    <location>
        <begin position="336"/>
        <end position="350"/>
    </location>
</feature>
<evidence type="ECO:0000256" key="1">
    <source>
        <dbReference type="ARBA" id="ARBA00004156"/>
    </source>
</evidence>
<protein>
    <recommendedName>
        <fullName evidence="14">WW domain binding protein VOPP1</fullName>
    </recommendedName>
    <alternativeName>
        <fullName evidence="15">Vesicular, overexpressed in cancer, prosurvival protein 1</fullName>
    </alternativeName>
</protein>
<evidence type="ECO:0000256" key="14">
    <source>
        <dbReference type="ARBA" id="ARBA00035708"/>
    </source>
</evidence>
<dbReference type="OrthoDB" id="6629737at2759"/>
<evidence type="ECO:0000256" key="9">
    <source>
        <dbReference type="ARBA" id="ARBA00023136"/>
    </source>
</evidence>
<proteinExistence type="inferred from homology"/>
<feature type="transmembrane region" description="Helical" evidence="18">
    <location>
        <begin position="68"/>
        <end position="88"/>
    </location>
</feature>
<evidence type="ECO:0000256" key="19">
    <source>
        <dbReference type="SAM" id="SignalP"/>
    </source>
</evidence>
<keyword evidence="7 18" id="KW-1133">Transmembrane helix</keyword>